<proteinExistence type="inferred from homology"/>
<comment type="similarity">
    <text evidence="4">Belongs to the FKBP-type PPIase family.</text>
</comment>
<dbReference type="RefSeq" id="WP_151692689.1">
    <property type="nucleotide sequence ID" value="NZ_BMGX01000002.1"/>
</dbReference>
<gene>
    <name evidence="6" type="ORF">F8C82_06245</name>
</gene>
<comment type="caution">
    <text evidence="6">The sequence shown here is derived from an EMBL/GenBank/DDBJ whole genome shotgun (WGS) entry which is preliminary data.</text>
</comment>
<protein>
    <recommendedName>
        <fullName evidence="4">Peptidyl-prolyl cis-trans isomerase</fullName>
        <ecNumber evidence="4">5.2.1.8</ecNumber>
    </recommendedName>
</protein>
<evidence type="ECO:0000256" key="4">
    <source>
        <dbReference type="RuleBase" id="RU003915"/>
    </source>
</evidence>
<comment type="catalytic activity">
    <reaction evidence="1 3 4">
        <text>[protein]-peptidylproline (omega=180) = [protein]-peptidylproline (omega=0)</text>
        <dbReference type="Rhea" id="RHEA:16237"/>
        <dbReference type="Rhea" id="RHEA-COMP:10747"/>
        <dbReference type="Rhea" id="RHEA-COMP:10748"/>
        <dbReference type="ChEBI" id="CHEBI:83833"/>
        <dbReference type="ChEBI" id="CHEBI:83834"/>
        <dbReference type="EC" id="5.2.1.8"/>
    </reaction>
</comment>
<evidence type="ECO:0000256" key="1">
    <source>
        <dbReference type="ARBA" id="ARBA00000971"/>
    </source>
</evidence>
<keyword evidence="7" id="KW-1185">Reference proteome</keyword>
<dbReference type="AlphaFoldDB" id="A0A6L3ZJF3"/>
<dbReference type="EC" id="5.2.1.8" evidence="4"/>
<dbReference type="Proteomes" id="UP000484164">
    <property type="component" value="Unassembled WGS sequence"/>
</dbReference>
<feature type="domain" description="PPIase FKBP-type" evidence="5">
    <location>
        <begin position="87"/>
        <end position="173"/>
    </location>
</feature>
<dbReference type="SUPFAM" id="SSF54534">
    <property type="entry name" value="FKBP-like"/>
    <property type="match status" value="1"/>
</dbReference>
<reference evidence="6 7" key="1">
    <citation type="submission" date="2019-10" db="EMBL/GenBank/DDBJ databases">
        <title>Genome sequence of Phaeocystidibacter marisrubri JCM30614 (type strain).</title>
        <authorList>
            <person name="Bowman J.P."/>
        </authorList>
    </citation>
    <scope>NUCLEOTIDE SEQUENCE [LARGE SCALE GENOMIC DNA]</scope>
    <source>
        <strain evidence="6 7">JCM 30614</strain>
    </source>
</reference>
<keyword evidence="2 3" id="KW-0697">Rotamase</keyword>
<evidence type="ECO:0000256" key="2">
    <source>
        <dbReference type="ARBA" id="ARBA00023110"/>
    </source>
</evidence>
<evidence type="ECO:0000313" key="6">
    <source>
        <dbReference type="EMBL" id="KAB2818001.1"/>
    </source>
</evidence>
<evidence type="ECO:0000259" key="5">
    <source>
        <dbReference type="PROSITE" id="PS50059"/>
    </source>
</evidence>
<dbReference type="InterPro" id="IPR001179">
    <property type="entry name" value="PPIase_FKBP_dom"/>
</dbReference>
<dbReference type="Gene3D" id="3.10.50.40">
    <property type="match status" value="1"/>
</dbReference>
<dbReference type="InterPro" id="IPR046357">
    <property type="entry name" value="PPIase_dom_sf"/>
</dbReference>
<name>A0A6L3ZJF3_9FLAO</name>
<accession>A0A6L3ZJF3</accession>
<dbReference type="OrthoDB" id="1093155at2"/>
<organism evidence="6 7">
    <name type="scientific">Phaeocystidibacter marisrubri</name>
    <dbReference type="NCBI Taxonomy" id="1577780"/>
    <lineage>
        <taxon>Bacteria</taxon>
        <taxon>Pseudomonadati</taxon>
        <taxon>Bacteroidota</taxon>
        <taxon>Flavobacteriia</taxon>
        <taxon>Flavobacteriales</taxon>
        <taxon>Phaeocystidibacteraceae</taxon>
        <taxon>Phaeocystidibacter</taxon>
    </lineage>
</organism>
<evidence type="ECO:0000313" key="7">
    <source>
        <dbReference type="Proteomes" id="UP000484164"/>
    </source>
</evidence>
<dbReference type="PROSITE" id="PS50059">
    <property type="entry name" value="FKBP_PPIASE"/>
    <property type="match status" value="1"/>
</dbReference>
<dbReference type="GO" id="GO:0003755">
    <property type="term" value="F:peptidyl-prolyl cis-trans isomerase activity"/>
    <property type="evidence" value="ECO:0007669"/>
    <property type="project" value="UniProtKB-UniRule"/>
</dbReference>
<dbReference type="Pfam" id="PF00254">
    <property type="entry name" value="FKBP_C"/>
    <property type="match status" value="1"/>
</dbReference>
<dbReference type="EMBL" id="WBVQ01000001">
    <property type="protein sequence ID" value="KAB2818001.1"/>
    <property type="molecule type" value="Genomic_DNA"/>
</dbReference>
<evidence type="ECO:0000256" key="3">
    <source>
        <dbReference type="PROSITE-ProRule" id="PRU00277"/>
    </source>
</evidence>
<keyword evidence="3 4" id="KW-0413">Isomerase</keyword>
<sequence length="173" mass="19328">MKYLILVLGVVFLHSCQGGSNVEPPEQNLTPAEHREALIQQNVERLRFEREMLEAYSDSSGLDWTRTGTGLQYYIYENGEGAKIEEEDIIEMDYTLTLLDGFPVSSSAESGPFMMRVNKDNDAVLGMHEATLLLHKGDSAAILIPSHLAWGIAGDMDKIPPITPVLYHVRIHD</sequence>